<keyword evidence="3" id="KW-1003">Cell membrane</keyword>
<feature type="transmembrane region" description="Helical" evidence="9">
    <location>
        <begin position="1057"/>
        <end position="1083"/>
    </location>
</feature>
<sequence length="1108" mass="117841">MNLSRIFIGRPVATTLLAIGIALAGMFAFVKLPVAPLPQVDFPTISVQASLPGASPETVATSVASPLERHLGTIADVSEMTSMSSVGSTRITLQFGLNRDIDGAARDVQAAINAARADLPASLRQNPTYHKVNPADAPILVLALSSPTRTAGSLYDSAATVLQQTLSTVPGVGEVDVSGSANPAVRVELEPGALFHYGIGLEDVRAALASANANSPKGAIEFKGTRVQLYTNDQASKAAQYKDLVVAYRNGSAVKLSDVGEVVDSVEDLRNLGLINNKRAVLVILYRQPGANIIETIDRVKSMLPQLQAALPADVQITPTADRSVTIRSSLHDTELTLMIAVALVVMVVFLFLRNWRATLIPSVAVPISIIGTFAAMYLLGFSLDNLSLMALTIATGFVVDDAIVVLENITRHVEKGVPRMQAAILGAREVGFTVLSISVSLVAVFLPILLMGGIVGRLFREFALTLSLAIGVSLVVSLTVTPMMCSRLLQEPGERKEEGRIARWLERQFTRMQNGYERTLGWALAHPRTILMILLATIGLNIYLYVIVPKGFFPQQDTGRIVGGIQADQSTSFQAMKIKFAEMMKIVEADPAVDSVAGFTGGRSTNSGFMFISLKPKSERKVSADQVINRLRKPLADVAGARTFLQAVQDIRVGGRQSNAQYQFTLLSDTTSDLYKWGPLLTDALQKRPELTDVNSDQQQGGLEAMVTFDRATAARLGIKPAQIDNTLYDAFGQRQVSTIYNPLSQYHVVMELAPKYWQDPEMLKQIWISTSGGTASGSASTQSTTTSASASTAATGSTGAGGASTSATDTTAALALAAVKNSATNAIAATGKNGSSSGSAVSTAKETMVPLSAIAKFGPGNTPLSVNHQSQFVASTISFNLPPGKSLSDATAAIYETMAEIGMPQTIHGSFQGTAQAFQQSLNDQPLLILAALAAVYIVLGILYESYIHPITILSTLPSAGIGALLALLLFKTEFSIIALIAVILLIGIVKKNAIMMVDFAIEATRHGASTPQDAIREACLLRFRPIMMTTAAALLGALPLAFGTGEGSEMRAPLGIAIVGGLIVSQMLTLYTTPVVYLYMDRFRIRAEQRRARRQSGAQPANASE</sequence>
<dbReference type="Proteomes" id="UP000054740">
    <property type="component" value="Unassembled WGS sequence"/>
</dbReference>
<dbReference type="SUPFAM" id="SSF82714">
    <property type="entry name" value="Multidrug efflux transporter AcrB TolC docking domain, DN and DC subdomains"/>
    <property type="match status" value="2"/>
</dbReference>
<dbReference type="FunFam" id="3.30.70.1430:FF:000001">
    <property type="entry name" value="Efflux pump membrane transporter"/>
    <property type="match status" value="1"/>
</dbReference>
<evidence type="ECO:0000313" key="10">
    <source>
        <dbReference type="EMBL" id="SAL18378.1"/>
    </source>
</evidence>
<gene>
    <name evidence="10" type="ORF">AWB70_00829</name>
</gene>
<evidence type="ECO:0000256" key="3">
    <source>
        <dbReference type="ARBA" id="ARBA00022475"/>
    </source>
</evidence>
<comment type="subcellular location">
    <subcellularLocation>
        <location evidence="1">Cell inner membrane</location>
        <topology evidence="1">Multi-pass membrane protein</topology>
    </subcellularLocation>
</comment>
<feature type="transmembrane region" description="Helical" evidence="9">
    <location>
        <begin position="431"/>
        <end position="451"/>
    </location>
</feature>
<dbReference type="PANTHER" id="PTHR32063">
    <property type="match status" value="1"/>
</dbReference>
<dbReference type="Gene3D" id="3.30.70.1440">
    <property type="entry name" value="Multidrug efflux transporter AcrB pore domain"/>
    <property type="match status" value="2"/>
</dbReference>
<evidence type="ECO:0000256" key="2">
    <source>
        <dbReference type="ARBA" id="ARBA00022448"/>
    </source>
</evidence>
<dbReference type="EMBL" id="FCNY02000002">
    <property type="protein sequence ID" value="SAL18378.1"/>
    <property type="molecule type" value="Genomic_DNA"/>
</dbReference>
<evidence type="ECO:0000313" key="11">
    <source>
        <dbReference type="Proteomes" id="UP000054740"/>
    </source>
</evidence>
<keyword evidence="7 9" id="KW-0472">Membrane</keyword>
<dbReference type="FunFam" id="1.20.1640.10:FF:000001">
    <property type="entry name" value="Efflux pump membrane transporter"/>
    <property type="match status" value="1"/>
</dbReference>
<organism evidence="10 11">
    <name type="scientific">Caballeronia cordobensis</name>
    <name type="common">Burkholderia cordobensis</name>
    <dbReference type="NCBI Taxonomy" id="1353886"/>
    <lineage>
        <taxon>Bacteria</taxon>
        <taxon>Pseudomonadati</taxon>
        <taxon>Pseudomonadota</taxon>
        <taxon>Betaproteobacteria</taxon>
        <taxon>Burkholderiales</taxon>
        <taxon>Burkholderiaceae</taxon>
        <taxon>Caballeronia</taxon>
    </lineage>
</organism>
<dbReference type="AlphaFoldDB" id="A0A158FEV9"/>
<keyword evidence="5 9" id="KW-0812">Transmembrane</keyword>
<dbReference type="SUPFAM" id="SSF82866">
    <property type="entry name" value="Multidrug efflux transporter AcrB transmembrane domain"/>
    <property type="match status" value="2"/>
</dbReference>
<evidence type="ECO:0000256" key="6">
    <source>
        <dbReference type="ARBA" id="ARBA00022989"/>
    </source>
</evidence>
<keyword evidence="6 9" id="KW-1133">Transmembrane helix</keyword>
<keyword evidence="2" id="KW-0813">Transport</keyword>
<dbReference type="GO" id="GO:0005886">
    <property type="term" value="C:plasma membrane"/>
    <property type="evidence" value="ECO:0007669"/>
    <property type="project" value="UniProtKB-SubCell"/>
</dbReference>
<dbReference type="Gene3D" id="1.20.1640.10">
    <property type="entry name" value="Multidrug efflux transporter AcrB transmembrane domain"/>
    <property type="match status" value="3"/>
</dbReference>
<dbReference type="InterPro" id="IPR027463">
    <property type="entry name" value="AcrB_DN_DC_subdom"/>
</dbReference>
<evidence type="ECO:0000256" key="1">
    <source>
        <dbReference type="ARBA" id="ARBA00004429"/>
    </source>
</evidence>
<dbReference type="InterPro" id="IPR001036">
    <property type="entry name" value="Acrflvin-R"/>
</dbReference>
<feature type="transmembrane region" description="Helical" evidence="9">
    <location>
        <begin position="12"/>
        <end position="30"/>
    </location>
</feature>
<evidence type="ECO:0000256" key="9">
    <source>
        <dbReference type="SAM" id="Phobius"/>
    </source>
</evidence>
<dbReference type="PANTHER" id="PTHR32063:SF34">
    <property type="entry name" value="MULTIDRUG RESISTANCE PROTEIN MDTC"/>
    <property type="match status" value="1"/>
</dbReference>
<reference evidence="11" key="1">
    <citation type="submission" date="2016-01" db="EMBL/GenBank/DDBJ databases">
        <authorList>
            <person name="Peeters C."/>
        </authorList>
    </citation>
    <scope>NUCLEOTIDE SEQUENCE [LARGE SCALE GENOMIC DNA]</scope>
</reference>
<accession>A0A158FEV9</accession>
<feature type="transmembrane region" description="Helical" evidence="9">
    <location>
        <begin position="979"/>
        <end position="1004"/>
    </location>
</feature>
<dbReference type="GO" id="GO:0042910">
    <property type="term" value="F:xenobiotic transmembrane transporter activity"/>
    <property type="evidence" value="ECO:0007669"/>
    <property type="project" value="TreeGrafter"/>
</dbReference>
<proteinExistence type="predicted"/>
<dbReference type="SUPFAM" id="SSF82693">
    <property type="entry name" value="Multidrug efflux transporter AcrB pore domain, PN1, PN2, PC1 and PC2 subdomains"/>
    <property type="match status" value="4"/>
</dbReference>
<feature type="transmembrane region" description="Helical" evidence="9">
    <location>
        <begin position="929"/>
        <end position="946"/>
    </location>
</feature>
<evidence type="ECO:0000256" key="7">
    <source>
        <dbReference type="ARBA" id="ARBA00023136"/>
    </source>
</evidence>
<dbReference type="Gene3D" id="3.30.70.1320">
    <property type="entry name" value="Multidrug efflux transporter AcrB pore domain like"/>
    <property type="match status" value="1"/>
</dbReference>
<evidence type="ECO:0000256" key="4">
    <source>
        <dbReference type="ARBA" id="ARBA00022519"/>
    </source>
</evidence>
<evidence type="ECO:0000256" key="8">
    <source>
        <dbReference type="SAM" id="MobiDB-lite"/>
    </source>
</evidence>
<dbReference type="PRINTS" id="PR00702">
    <property type="entry name" value="ACRIFLAVINRP"/>
</dbReference>
<protein>
    <submittedName>
        <fullName evidence="10">Acriflavin resistance protein</fullName>
    </submittedName>
</protein>
<keyword evidence="11" id="KW-1185">Reference proteome</keyword>
<dbReference type="RefSeq" id="WP_053567793.1">
    <property type="nucleotide sequence ID" value="NZ_FCNY02000002.1"/>
</dbReference>
<evidence type="ECO:0000256" key="5">
    <source>
        <dbReference type="ARBA" id="ARBA00022692"/>
    </source>
</evidence>
<feature type="region of interest" description="Disordered" evidence="8">
    <location>
        <begin position="776"/>
        <end position="806"/>
    </location>
</feature>
<feature type="transmembrane region" description="Helical" evidence="9">
    <location>
        <begin position="360"/>
        <end position="381"/>
    </location>
</feature>
<feature type="transmembrane region" description="Helical" evidence="9">
    <location>
        <begin position="336"/>
        <end position="353"/>
    </location>
</feature>
<feature type="transmembrane region" description="Helical" evidence="9">
    <location>
        <begin position="1024"/>
        <end position="1045"/>
    </location>
</feature>
<name>A0A158FEV9_CABCO</name>
<feature type="transmembrane region" description="Helical" evidence="9">
    <location>
        <begin position="463"/>
        <end position="486"/>
    </location>
</feature>
<dbReference type="Gene3D" id="3.30.2090.10">
    <property type="entry name" value="Multidrug efflux transporter AcrB TolC docking domain, DN and DC subdomains"/>
    <property type="match status" value="3"/>
</dbReference>
<dbReference type="Gene3D" id="3.30.70.1430">
    <property type="entry name" value="Multidrug efflux transporter AcrB pore domain"/>
    <property type="match status" value="2"/>
</dbReference>
<dbReference type="Pfam" id="PF00873">
    <property type="entry name" value="ACR_tran"/>
    <property type="match status" value="2"/>
</dbReference>
<feature type="transmembrane region" description="Helical" evidence="9">
    <location>
        <begin position="531"/>
        <end position="549"/>
    </location>
</feature>
<keyword evidence="4" id="KW-0997">Cell inner membrane</keyword>